<evidence type="ECO:0000313" key="3">
    <source>
        <dbReference type="EMBL" id="MDM1552201.1"/>
    </source>
</evidence>
<keyword evidence="2" id="KW-1133">Transmembrane helix</keyword>
<sequence>MSNSQENNSQEIDLIFLAKKIKKFFLSIGFSILRLINFIIRKKVIVIILFILGISLGVYFDKKSKNNFKTELVVVPNFDSVDLLYSEVENFKSNLNSNKSKYDFLNDVVDLRIESIENINSILTDKDNLEIFKVLTSNGQDLSKILKNEEFKKNYKYHLITLKTNSSANSQKIIDFLLNTINSKPYYKQRSALAIKNQTNAKQQAEKSIEQINKILENLGNGSVSVVGKDLNINSYDQLSNVIEMKDYYMKKLAEINTKLIEYKSTIYPVNTSFNNKIHQKIYEKMVVVLPLFLIGFYLFLSYIKYLYVKYNNLYQKTKIKNA</sequence>
<comment type="caution">
    <text evidence="3">The sequence shown here is derived from an EMBL/GenBank/DDBJ whole genome shotgun (WGS) entry which is preliminary data.</text>
</comment>
<evidence type="ECO:0008006" key="5">
    <source>
        <dbReference type="Google" id="ProtNLM"/>
    </source>
</evidence>
<keyword evidence="1" id="KW-0175">Coiled coil</keyword>
<keyword evidence="2" id="KW-0472">Membrane</keyword>
<protein>
    <recommendedName>
        <fullName evidence="5">Polysaccharide chain length determinant N-terminal domain-containing protein</fullName>
    </recommendedName>
</protein>
<evidence type="ECO:0000256" key="2">
    <source>
        <dbReference type="SAM" id="Phobius"/>
    </source>
</evidence>
<feature type="transmembrane region" description="Helical" evidence="2">
    <location>
        <begin position="44"/>
        <end position="60"/>
    </location>
</feature>
<accession>A0AAW7DL18</accession>
<organism evidence="3 4">
    <name type="scientific">Empedobacter falsenii</name>
    <dbReference type="NCBI Taxonomy" id="343874"/>
    <lineage>
        <taxon>Bacteria</taxon>
        <taxon>Pseudomonadati</taxon>
        <taxon>Bacteroidota</taxon>
        <taxon>Flavobacteriia</taxon>
        <taxon>Flavobacteriales</taxon>
        <taxon>Weeksellaceae</taxon>
        <taxon>Empedobacter</taxon>
    </lineage>
</organism>
<reference evidence="3" key="2">
    <citation type="journal article" date="2022" name="Sci. Total Environ.">
        <title>Prevalence, transmission, and molecular epidemiology of tet(X)-positive bacteria among humans, animals, and environmental niches in China: An epidemiological, and genomic-based study.</title>
        <authorList>
            <person name="Dong N."/>
            <person name="Zeng Y."/>
            <person name="Cai C."/>
            <person name="Sun C."/>
            <person name="Lu J."/>
            <person name="Liu C."/>
            <person name="Zhou H."/>
            <person name="Sun Q."/>
            <person name="Shu L."/>
            <person name="Wang H."/>
            <person name="Wang Y."/>
            <person name="Wang S."/>
            <person name="Wu C."/>
            <person name="Chan E.W."/>
            <person name="Chen G."/>
            <person name="Shen Z."/>
            <person name="Chen S."/>
            <person name="Zhang R."/>
        </authorList>
    </citation>
    <scope>NUCLEOTIDE SEQUENCE</scope>
    <source>
        <strain evidence="3">210</strain>
    </source>
</reference>
<gene>
    <name evidence="3" type="ORF">HX095_13375</name>
</gene>
<dbReference type="RefSeq" id="WP_286486625.1">
    <property type="nucleotide sequence ID" value="NZ_JACALR010000006.1"/>
</dbReference>
<feature type="transmembrane region" description="Helical" evidence="2">
    <location>
        <begin position="287"/>
        <end position="308"/>
    </location>
</feature>
<evidence type="ECO:0000313" key="4">
    <source>
        <dbReference type="Proteomes" id="UP001173578"/>
    </source>
</evidence>
<evidence type="ECO:0000256" key="1">
    <source>
        <dbReference type="SAM" id="Coils"/>
    </source>
</evidence>
<reference evidence="3" key="1">
    <citation type="submission" date="2020-06" db="EMBL/GenBank/DDBJ databases">
        <authorList>
            <person name="Dong N."/>
        </authorList>
    </citation>
    <scope>NUCLEOTIDE SEQUENCE</scope>
    <source>
        <strain evidence="3">210</strain>
    </source>
</reference>
<keyword evidence="2" id="KW-0812">Transmembrane</keyword>
<proteinExistence type="predicted"/>
<dbReference type="AlphaFoldDB" id="A0AAW7DL18"/>
<name>A0AAW7DL18_9FLAO</name>
<dbReference type="Proteomes" id="UP001173578">
    <property type="component" value="Unassembled WGS sequence"/>
</dbReference>
<feature type="coiled-coil region" evidence="1">
    <location>
        <begin position="195"/>
        <end position="222"/>
    </location>
</feature>
<dbReference type="EMBL" id="JACALR010000006">
    <property type="protein sequence ID" value="MDM1552201.1"/>
    <property type="molecule type" value="Genomic_DNA"/>
</dbReference>